<dbReference type="InterPro" id="IPR007612">
    <property type="entry name" value="LOR"/>
</dbReference>
<dbReference type="Pfam" id="PF04525">
    <property type="entry name" value="LOR"/>
    <property type="match status" value="1"/>
</dbReference>
<proteinExistence type="inferred from homology"/>
<dbReference type="Gene3D" id="2.40.160.200">
    <property type="entry name" value="LURP1-related"/>
    <property type="match status" value="1"/>
</dbReference>
<dbReference type="InterPro" id="IPR025659">
    <property type="entry name" value="Tubby-like_C"/>
</dbReference>
<reference evidence="2 3" key="1">
    <citation type="submission" date="2019-10" db="EMBL/GenBank/DDBJ databases">
        <authorList>
            <person name="Palmer J.M."/>
        </authorList>
    </citation>
    <scope>NUCLEOTIDE SEQUENCE [LARGE SCALE GENOMIC DNA]</scope>
    <source>
        <strain evidence="2 3">TWF696</strain>
    </source>
</reference>
<organism evidence="2 3">
    <name type="scientific">Orbilia brochopaga</name>
    <dbReference type="NCBI Taxonomy" id="3140254"/>
    <lineage>
        <taxon>Eukaryota</taxon>
        <taxon>Fungi</taxon>
        <taxon>Dikarya</taxon>
        <taxon>Ascomycota</taxon>
        <taxon>Pezizomycotina</taxon>
        <taxon>Orbiliomycetes</taxon>
        <taxon>Orbiliales</taxon>
        <taxon>Orbiliaceae</taxon>
        <taxon>Orbilia</taxon>
    </lineage>
</organism>
<dbReference type="SUPFAM" id="SSF54518">
    <property type="entry name" value="Tubby C-terminal domain-like"/>
    <property type="match status" value="1"/>
</dbReference>
<dbReference type="PANTHER" id="PTHR31087">
    <property type="match status" value="1"/>
</dbReference>
<evidence type="ECO:0000256" key="1">
    <source>
        <dbReference type="ARBA" id="ARBA00005437"/>
    </source>
</evidence>
<evidence type="ECO:0000313" key="3">
    <source>
        <dbReference type="Proteomes" id="UP001375240"/>
    </source>
</evidence>
<dbReference type="PANTHER" id="PTHR31087:SF161">
    <property type="entry name" value="TUBBY C 2 FAMILY PROTEIN"/>
    <property type="match status" value="1"/>
</dbReference>
<comment type="caution">
    <text evidence="2">The sequence shown here is derived from an EMBL/GenBank/DDBJ whole genome shotgun (WGS) entry which is preliminary data.</text>
</comment>
<evidence type="ECO:0000313" key="2">
    <source>
        <dbReference type="EMBL" id="KAK6340513.1"/>
    </source>
</evidence>
<sequence>MSMFGKIKSIANAAKSELDRAHAQSTSAGSSSRAGGQQVAITMEPVATQIAIFPQFVATKTESLLLREKVFSFSGDSFDITTLEKVPVFKVQGKKLSLSGRKIFMDQQGNELFHLRKEHLAFHSTFYGEDSTGKSLFQVKSKFSIGTSKAYVNFTDTNGTQHSLLMKGNWFDTKSNIVDEASGAVVATISRKLFNMSELIGGQQTYVLSVAPGVDMALMCAACIAFDEKNNEKK</sequence>
<gene>
    <name evidence="2" type="ORF">TWF696_008839</name>
</gene>
<accession>A0AAV9UDF7</accession>
<dbReference type="AlphaFoldDB" id="A0AAV9UDF7"/>
<protein>
    <submittedName>
        <fullName evidence="2">Uncharacterized protein</fullName>
    </submittedName>
</protein>
<comment type="similarity">
    <text evidence="1">Belongs to the LOR family.</text>
</comment>
<dbReference type="Proteomes" id="UP001375240">
    <property type="component" value="Unassembled WGS sequence"/>
</dbReference>
<dbReference type="InterPro" id="IPR038595">
    <property type="entry name" value="LOR_sf"/>
</dbReference>
<name>A0AAV9UDF7_9PEZI</name>
<keyword evidence="3" id="KW-1185">Reference proteome</keyword>
<dbReference type="EMBL" id="JAVHNQ010000008">
    <property type="protein sequence ID" value="KAK6340513.1"/>
    <property type="molecule type" value="Genomic_DNA"/>
</dbReference>